<dbReference type="SUPFAM" id="SSF103247">
    <property type="entry name" value="TT1751-like"/>
    <property type="match status" value="1"/>
</dbReference>
<dbReference type="Proteomes" id="UP000005289">
    <property type="component" value="Chromosome"/>
</dbReference>
<evidence type="ECO:0000259" key="1">
    <source>
        <dbReference type="Pfam" id="PF03625"/>
    </source>
</evidence>
<feature type="domain" description="DUF302" evidence="1">
    <location>
        <begin position="76"/>
        <end position="127"/>
    </location>
</feature>
<proteinExistence type="predicted"/>
<name>W0DJC4_9GAMM</name>
<dbReference type="Pfam" id="PF03625">
    <property type="entry name" value="DUF302"/>
    <property type="match status" value="1"/>
</dbReference>
<dbReference type="Gene3D" id="3.30.310.70">
    <property type="entry name" value="TT1751-like domain"/>
    <property type="match status" value="1"/>
</dbReference>
<evidence type="ECO:0000313" key="2">
    <source>
        <dbReference type="EMBL" id="AHE96990.1"/>
    </source>
</evidence>
<organism evidence="2 3">
    <name type="scientific">Thioalkalivibrio paradoxus ARh 1</name>
    <dbReference type="NCBI Taxonomy" id="713585"/>
    <lineage>
        <taxon>Bacteria</taxon>
        <taxon>Pseudomonadati</taxon>
        <taxon>Pseudomonadota</taxon>
        <taxon>Gammaproteobacteria</taxon>
        <taxon>Chromatiales</taxon>
        <taxon>Ectothiorhodospiraceae</taxon>
        <taxon>Thioalkalivibrio</taxon>
    </lineage>
</organism>
<dbReference type="RefSeq" id="WP_006746505.1">
    <property type="nucleotide sequence ID" value="NZ_CP007029.1"/>
</dbReference>
<dbReference type="AlphaFoldDB" id="W0DJC4"/>
<dbReference type="EMBL" id="CP007029">
    <property type="protein sequence ID" value="AHE96990.1"/>
    <property type="molecule type" value="Genomic_DNA"/>
</dbReference>
<dbReference type="KEGG" id="tti:THITH_00430"/>
<dbReference type="PANTHER" id="PTHR38342">
    <property type="entry name" value="SLR5037 PROTEIN"/>
    <property type="match status" value="1"/>
</dbReference>
<reference evidence="2 3" key="1">
    <citation type="submission" date="2013-12" db="EMBL/GenBank/DDBJ databases">
        <authorList>
            <consortium name="DOE Joint Genome Institute"/>
            <person name="Muyzer G."/>
            <person name="Huntemann M."/>
            <person name="Han J."/>
            <person name="Chen A."/>
            <person name="Kyrpides N."/>
            <person name="Mavromatis K."/>
            <person name="Markowitz V."/>
            <person name="Palaniappan K."/>
            <person name="Ivanova N."/>
            <person name="Schaumberg A."/>
            <person name="Pati A."/>
            <person name="Liolios K."/>
            <person name="Nordberg H.P."/>
            <person name="Cantor M.N."/>
            <person name="Hua S.X."/>
            <person name="Woyke T."/>
        </authorList>
    </citation>
    <scope>NUCLEOTIDE SEQUENCE [LARGE SCALE GENOMIC DNA]</scope>
    <source>
        <strain evidence="2 3">ARh 1</strain>
    </source>
</reference>
<keyword evidence="3" id="KW-1185">Reference proteome</keyword>
<gene>
    <name evidence="2" type="ORF">THITH_00430</name>
</gene>
<dbReference type="OrthoDB" id="9791067at2"/>
<dbReference type="HOGENOM" id="CLU_126998_0_0_6"/>
<dbReference type="PANTHER" id="PTHR38342:SF1">
    <property type="entry name" value="SLR5037 PROTEIN"/>
    <property type="match status" value="1"/>
</dbReference>
<protein>
    <recommendedName>
        <fullName evidence="1">DUF302 domain-containing protein</fullName>
    </recommendedName>
</protein>
<evidence type="ECO:0000313" key="3">
    <source>
        <dbReference type="Proteomes" id="UP000005289"/>
    </source>
</evidence>
<dbReference type="InterPro" id="IPR005180">
    <property type="entry name" value="DUF302"/>
</dbReference>
<accession>W0DJC4</accession>
<dbReference type="CDD" id="cd14797">
    <property type="entry name" value="DUF302"/>
    <property type="match status" value="1"/>
</dbReference>
<dbReference type="InterPro" id="IPR035923">
    <property type="entry name" value="TT1751-like_sf"/>
</dbReference>
<sequence>MSKKLIVTGIGGFVVGVGAMMLTAFSAAPKLMIVEDESRYAFEETIERVEATATEHGWKVPTVHMLHDAVTPYGYEVGRVAVLELCQPHHAAKILAEDRAKVVTSLMPCRISVYETSDGRVVVSRMNTHLMAQAFGGTIAKVMADATEENETILKSVLN</sequence>